<dbReference type="Proteomes" id="UP000094112">
    <property type="component" value="Unassembled WGS sequence"/>
</dbReference>
<organism evidence="1 2">
    <name type="scientific">Wickerhamomyces anomalus (strain ATCC 58044 / CBS 1984 / NCYC 433 / NRRL Y-366-8)</name>
    <name type="common">Yeast</name>
    <name type="synonym">Hansenula anomala</name>
    <dbReference type="NCBI Taxonomy" id="683960"/>
    <lineage>
        <taxon>Eukaryota</taxon>
        <taxon>Fungi</taxon>
        <taxon>Dikarya</taxon>
        <taxon>Ascomycota</taxon>
        <taxon>Saccharomycotina</taxon>
        <taxon>Saccharomycetes</taxon>
        <taxon>Phaffomycetales</taxon>
        <taxon>Wickerhamomycetaceae</taxon>
        <taxon>Wickerhamomyces</taxon>
    </lineage>
</organism>
<name>A0A1E3NYD2_WICAA</name>
<dbReference type="AlphaFoldDB" id="A0A1E3NYD2"/>
<dbReference type="EMBL" id="KV454212">
    <property type="protein sequence ID" value="ODQ58176.1"/>
    <property type="molecule type" value="Genomic_DNA"/>
</dbReference>
<evidence type="ECO:0000313" key="2">
    <source>
        <dbReference type="Proteomes" id="UP000094112"/>
    </source>
</evidence>
<keyword evidence="2" id="KW-1185">Reference proteome</keyword>
<proteinExistence type="predicted"/>
<sequence>MPQLLLDIKPYNPHTSTTSNTKKQTNNIPTYLYVKTQLYSSYNTDIVQPTTTTDNINTI</sequence>
<gene>
    <name evidence="1" type="ORF">WICANDRAFT_95592</name>
</gene>
<reference evidence="1 2" key="1">
    <citation type="journal article" date="2016" name="Proc. Natl. Acad. Sci. U.S.A.">
        <title>Comparative genomics of biotechnologically important yeasts.</title>
        <authorList>
            <person name="Riley R."/>
            <person name="Haridas S."/>
            <person name="Wolfe K.H."/>
            <person name="Lopes M.R."/>
            <person name="Hittinger C.T."/>
            <person name="Goeker M."/>
            <person name="Salamov A.A."/>
            <person name="Wisecaver J.H."/>
            <person name="Long T.M."/>
            <person name="Calvey C.H."/>
            <person name="Aerts A.L."/>
            <person name="Barry K.W."/>
            <person name="Choi C."/>
            <person name="Clum A."/>
            <person name="Coughlan A.Y."/>
            <person name="Deshpande S."/>
            <person name="Douglass A.P."/>
            <person name="Hanson S.J."/>
            <person name="Klenk H.-P."/>
            <person name="LaButti K.M."/>
            <person name="Lapidus A."/>
            <person name="Lindquist E.A."/>
            <person name="Lipzen A.M."/>
            <person name="Meier-Kolthoff J.P."/>
            <person name="Ohm R.A."/>
            <person name="Otillar R.P."/>
            <person name="Pangilinan J.L."/>
            <person name="Peng Y."/>
            <person name="Rokas A."/>
            <person name="Rosa C.A."/>
            <person name="Scheuner C."/>
            <person name="Sibirny A.A."/>
            <person name="Slot J.C."/>
            <person name="Stielow J.B."/>
            <person name="Sun H."/>
            <person name="Kurtzman C.P."/>
            <person name="Blackwell M."/>
            <person name="Grigoriev I.V."/>
            <person name="Jeffries T.W."/>
        </authorList>
    </citation>
    <scope>NUCLEOTIDE SEQUENCE [LARGE SCALE GENOMIC DNA]</scope>
    <source>
        <strain evidence="2">ATCC 58044 / CBS 1984 / NCYC 433 / NRRL Y-366-8</strain>
    </source>
</reference>
<accession>A0A1E3NYD2</accession>
<dbReference type="GeneID" id="30203745"/>
<dbReference type="RefSeq" id="XP_019037383.1">
    <property type="nucleotide sequence ID" value="XM_019186499.1"/>
</dbReference>
<protein>
    <submittedName>
        <fullName evidence="1">Uncharacterized protein</fullName>
    </submittedName>
</protein>
<evidence type="ECO:0000313" key="1">
    <source>
        <dbReference type="EMBL" id="ODQ58176.1"/>
    </source>
</evidence>